<dbReference type="RefSeq" id="WP_058458192.1">
    <property type="nucleotide sequence ID" value="NZ_CAAAIY010000013.1"/>
</dbReference>
<dbReference type="AlphaFoldDB" id="A0A0W0RZ79"/>
<name>A0A0W0RZ79_LEGBO</name>
<dbReference type="EMBL" id="LNXU01000004">
    <property type="protein sequence ID" value="KTC76422.1"/>
    <property type="molecule type" value="Genomic_DNA"/>
</dbReference>
<gene>
    <name evidence="1" type="ORF">Lboz_0492</name>
</gene>
<proteinExistence type="predicted"/>
<comment type="caution">
    <text evidence="1">The sequence shown here is derived from an EMBL/GenBank/DDBJ whole genome shotgun (WGS) entry which is preliminary data.</text>
</comment>
<organism evidence="1 2">
    <name type="scientific">Legionella bozemanae</name>
    <name type="common">Fluoribacter bozemanae</name>
    <dbReference type="NCBI Taxonomy" id="447"/>
    <lineage>
        <taxon>Bacteria</taxon>
        <taxon>Pseudomonadati</taxon>
        <taxon>Pseudomonadota</taxon>
        <taxon>Gammaproteobacteria</taxon>
        <taxon>Legionellales</taxon>
        <taxon>Legionellaceae</taxon>
        <taxon>Legionella</taxon>
    </lineage>
</organism>
<dbReference type="PATRIC" id="fig|447.4.peg.526"/>
<keyword evidence="2" id="KW-1185">Reference proteome</keyword>
<evidence type="ECO:0000313" key="1">
    <source>
        <dbReference type="EMBL" id="KTC76422.1"/>
    </source>
</evidence>
<dbReference type="Proteomes" id="UP000054695">
    <property type="component" value="Unassembled WGS sequence"/>
</dbReference>
<reference evidence="1 2" key="1">
    <citation type="submission" date="2015-11" db="EMBL/GenBank/DDBJ databases">
        <title>Genomic analysis of 38 Legionella species identifies large and diverse effector repertoires.</title>
        <authorList>
            <person name="Burstein D."/>
            <person name="Amaro F."/>
            <person name="Zusman T."/>
            <person name="Lifshitz Z."/>
            <person name="Cohen O."/>
            <person name="Gilbert J.A."/>
            <person name="Pupko T."/>
            <person name="Shuman H.A."/>
            <person name="Segal G."/>
        </authorList>
    </citation>
    <scope>NUCLEOTIDE SEQUENCE [LARGE SCALE GENOMIC DNA]</scope>
    <source>
        <strain evidence="1 2">WIGA</strain>
    </source>
</reference>
<dbReference type="OrthoDB" id="5636194at2"/>
<accession>A0A0W0RZ79</accession>
<sequence>MRAKASKLLPGFAQTVYHDIYPHASRYTFKHALKMDTTYLQYQAQQRTQRIQLLRDSIPTSPNLIYRGSEGMDEVLSTMKTNRVGRKPAESKKSTSFDIVGYIRDNDSRYFLSFTPCKETVKPYTVGLSLIPKKGYIFVTGLPMVYTTPQKLLLLNEKMFKRYDQRMIDAMPQDDVRGYQSIVTMTQNNNEITGIIGGSAKDDWRSEVNKRMHSVIEVCGPGRIASSVMSSAEPAHVRHWQNPDFSPELVAVDVVFFDTPEEYEEMNEKARDMRLICKGERLPTLSDVQALIKQLNDWGDIYRTSETMKVTAFPSQIKPGHKEGLVEHLDAQIKANSSITPLEELRAPQIL</sequence>
<evidence type="ECO:0000313" key="2">
    <source>
        <dbReference type="Proteomes" id="UP000054695"/>
    </source>
</evidence>
<protein>
    <submittedName>
        <fullName evidence="1">Uncharacterized protein</fullName>
    </submittedName>
</protein>